<dbReference type="Proteomes" id="UP000054248">
    <property type="component" value="Unassembled WGS sequence"/>
</dbReference>
<gene>
    <name evidence="4" type="ORF">M407DRAFT_47600</name>
</gene>
<evidence type="ECO:0000259" key="3">
    <source>
        <dbReference type="PROSITE" id="PS50103"/>
    </source>
</evidence>
<dbReference type="STRING" id="1051891.A0A0C3QIS5"/>
<name>A0A0C3QIS5_9AGAM</name>
<feature type="domain" description="C3H1-type" evidence="3">
    <location>
        <begin position="164"/>
        <end position="190"/>
    </location>
</feature>
<reference evidence="4 5" key="1">
    <citation type="submission" date="2014-04" db="EMBL/GenBank/DDBJ databases">
        <authorList>
            <consortium name="DOE Joint Genome Institute"/>
            <person name="Kuo A."/>
            <person name="Girlanda M."/>
            <person name="Perotto S."/>
            <person name="Kohler A."/>
            <person name="Nagy L.G."/>
            <person name="Floudas D."/>
            <person name="Copeland A."/>
            <person name="Barry K.W."/>
            <person name="Cichocki N."/>
            <person name="Veneault-Fourrey C."/>
            <person name="LaButti K."/>
            <person name="Lindquist E.A."/>
            <person name="Lipzen A."/>
            <person name="Lundell T."/>
            <person name="Morin E."/>
            <person name="Murat C."/>
            <person name="Sun H."/>
            <person name="Tunlid A."/>
            <person name="Henrissat B."/>
            <person name="Grigoriev I.V."/>
            <person name="Hibbett D.S."/>
            <person name="Martin F."/>
            <person name="Nordberg H.P."/>
            <person name="Cantor M.N."/>
            <person name="Hua S.X."/>
        </authorList>
    </citation>
    <scope>NUCLEOTIDE SEQUENCE [LARGE SCALE GENOMIC DNA]</scope>
    <source>
        <strain evidence="4 5">MUT 4182</strain>
    </source>
</reference>
<keyword evidence="1" id="KW-0479">Metal-binding</keyword>
<dbReference type="HOGENOM" id="CLU_041692_4_0_1"/>
<evidence type="ECO:0000256" key="1">
    <source>
        <dbReference type="PROSITE-ProRule" id="PRU00723"/>
    </source>
</evidence>
<evidence type="ECO:0000313" key="5">
    <source>
        <dbReference type="Proteomes" id="UP000054248"/>
    </source>
</evidence>
<proteinExistence type="predicted"/>
<evidence type="ECO:0000313" key="4">
    <source>
        <dbReference type="EMBL" id="KIO32035.1"/>
    </source>
</evidence>
<feature type="zinc finger region" description="C3H1-type" evidence="1">
    <location>
        <begin position="164"/>
        <end position="190"/>
    </location>
</feature>
<dbReference type="GO" id="GO:0008270">
    <property type="term" value="F:zinc ion binding"/>
    <property type="evidence" value="ECO:0007669"/>
    <property type="project" value="UniProtKB-KW"/>
</dbReference>
<dbReference type="PROSITE" id="PS50103">
    <property type="entry name" value="ZF_C3H1"/>
    <property type="match status" value="1"/>
</dbReference>
<protein>
    <recommendedName>
        <fullName evidence="3">C3H1-type domain-containing protein</fullName>
    </recommendedName>
</protein>
<sequence length="202" mass="22892">PSIPDAFWDPILARRYVDLDKLFSSIYAFGANRAKVGTIGTLELSITEPEPSVTKKIANHGEWTIAFRKYYEARVFAFENEVEQLTKYQEWIERQFTVVHPQHHQRVIDLDKAIRTWTATNDQYRLDDFGSFIHLHTQFISSVGIGNGSGSGSRSTGTGRQSRGKSQPVCIRWNMGRCSGDGCRFRHVCKSCGSSDHRDTAC</sequence>
<keyword evidence="1" id="KW-0862">Zinc</keyword>
<accession>A0A0C3QIS5</accession>
<dbReference type="OrthoDB" id="3261624at2759"/>
<feature type="compositionally biased region" description="Low complexity" evidence="2">
    <location>
        <begin position="152"/>
        <end position="165"/>
    </location>
</feature>
<organism evidence="4 5">
    <name type="scientific">Tulasnella calospora MUT 4182</name>
    <dbReference type="NCBI Taxonomy" id="1051891"/>
    <lineage>
        <taxon>Eukaryota</taxon>
        <taxon>Fungi</taxon>
        <taxon>Dikarya</taxon>
        <taxon>Basidiomycota</taxon>
        <taxon>Agaricomycotina</taxon>
        <taxon>Agaricomycetes</taxon>
        <taxon>Cantharellales</taxon>
        <taxon>Tulasnellaceae</taxon>
        <taxon>Tulasnella</taxon>
    </lineage>
</organism>
<feature type="non-terminal residue" evidence="4">
    <location>
        <position position="1"/>
    </location>
</feature>
<feature type="non-terminal residue" evidence="4">
    <location>
        <position position="202"/>
    </location>
</feature>
<keyword evidence="1" id="KW-0863">Zinc-finger</keyword>
<reference evidence="5" key="2">
    <citation type="submission" date="2015-01" db="EMBL/GenBank/DDBJ databases">
        <title>Evolutionary Origins and Diversification of the Mycorrhizal Mutualists.</title>
        <authorList>
            <consortium name="DOE Joint Genome Institute"/>
            <consortium name="Mycorrhizal Genomics Consortium"/>
            <person name="Kohler A."/>
            <person name="Kuo A."/>
            <person name="Nagy L.G."/>
            <person name="Floudas D."/>
            <person name="Copeland A."/>
            <person name="Barry K.W."/>
            <person name="Cichocki N."/>
            <person name="Veneault-Fourrey C."/>
            <person name="LaButti K."/>
            <person name="Lindquist E.A."/>
            <person name="Lipzen A."/>
            <person name="Lundell T."/>
            <person name="Morin E."/>
            <person name="Murat C."/>
            <person name="Riley R."/>
            <person name="Ohm R."/>
            <person name="Sun H."/>
            <person name="Tunlid A."/>
            <person name="Henrissat B."/>
            <person name="Grigoriev I.V."/>
            <person name="Hibbett D.S."/>
            <person name="Martin F."/>
        </authorList>
    </citation>
    <scope>NUCLEOTIDE SEQUENCE [LARGE SCALE GENOMIC DNA]</scope>
    <source>
        <strain evidence="5">MUT 4182</strain>
    </source>
</reference>
<feature type="region of interest" description="Disordered" evidence="2">
    <location>
        <begin position="146"/>
        <end position="165"/>
    </location>
</feature>
<dbReference type="AlphaFoldDB" id="A0A0C3QIS5"/>
<dbReference type="EMBL" id="KN822958">
    <property type="protein sequence ID" value="KIO32035.1"/>
    <property type="molecule type" value="Genomic_DNA"/>
</dbReference>
<dbReference type="InterPro" id="IPR000571">
    <property type="entry name" value="Znf_CCCH"/>
</dbReference>
<evidence type="ECO:0000256" key="2">
    <source>
        <dbReference type="SAM" id="MobiDB-lite"/>
    </source>
</evidence>
<keyword evidence="5" id="KW-1185">Reference proteome</keyword>